<name>A0A8S5R5M7_9CAUD</name>
<proteinExistence type="predicted"/>
<sequence>MKKFLFLLMFVLATASSIAQEKYPYYCTINGSYNLAMKIRIELEWGESKDKRYLRDENGKKIEFNNLIDILNYMSKRGWEFVTIAEYDKCIHFVIRKMVSSPEEAKQGLRFDTDK</sequence>
<dbReference type="EMBL" id="BK015822">
    <property type="protein sequence ID" value="DAE26680.1"/>
    <property type="molecule type" value="Genomic_DNA"/>
</dbReference>
<evidence type="ECO:0000313" key="1">
    <source>
        <dbReference type="EMBL" id="DAE26680.1"/>
    </source>
</evidence>
<organism evidence="1">
    <name type="scientific">Myoviridae sp. ctBoB21</name>
    <dbReference type="NCBI Taxonomy" id="2827287"/>
    <lineage>
        <taxon>Viruses</taxon>
        <taxon>Duplodnaviria</taxon>
        <taxon>Heunggongvirae</taxon>
        <taxon>Uroviricota</taxon>
        <taxon>Caudoviricetes</taxon>
    </lineage>
</organism>
<accession>A0A8S5R5M7</accession>
<protein>
    <recommendedName>
        <fullName evidence="2">DUF4177 domain-containing protein</fullName>
    </recommendedName>
</protein>
<evidence type="ECO:0008006" key="2">
    <source>
        <dbReference type="Google" id="ProtNLM"/>
    </source>
</evidence>
<reference evidence="1" key="1">
    <citation type="journal article" date="2021" name="Proc. Natl. Acad. Sci. U.S.A.">
        <title>A Catalog of Tens of Thousands of Viruses from Human Metagenomes Reveals Hidden Associations with Chronic Diseases.</title>
        <authorList>
            <person name="Tisza M.J."/>
            <person name="Buck C.B."/>
        </authorList>
    </citation>
    <scope>NUCLEOTIDE SEQUENCE</scope>
    <source>
        <strain evidence="1">CtBoB21</strain>
    </source>
</reference>